<keyword evidence="2" id="KW-1185">Reference proteome</keyword>
<dbReference type="Proteomes" id="UP001238088">
    <property type="component" value="Unassembled WGS sequence"/>
</dbReference>
<proteinExistence type="predicted"/>
<dbReference type="EMBL" id="JAUSUB010000018">
    <property type="protein sequence ID" value="MDQ0271890.1"/>
    <property type="molecule type" value="Genomic_DNA"/>
</dbReference>
<accession>A0ABU0ALI5</accession>
<comment type="caution">
    <text evidence="1">The sequence shown here is derived from an EMBL/GenBank/DDBJ whole genome shotgun (WGS) entry which is preliminary data.</text>
</comment>
<evidence type="ECO:0008006" key="3">
    <source>
        <dbReference type="Google" id="ProtNLM"/>
    </source>
</evidence>
<organism evidence="1 2">
    <name type="scientific">Cytobacillus purgationiresistens</name>
    <dbReference type="NCBI Taxonomy" id="863449"/>
    <lineage>
        <taxon>Bacteria</taxon>
        <taxon>Bacillati</taxon>
        <taxon>Bacillota</taxon>
        <taxon>Bacilli</taxon>
        <taxon>Bacillales</taxon>
        <taxon>Bacillaceae</taxon>
        <taxon>Cytobacillus</taxon>
    </lineage>
</organism>
<name>A0ABU0ALI5_9BACI</name>
<gene>
    <name evidence="1" type="ORF">J2S17_003778</name>
</gene>
<evidence type="ECO:0000313" key="2">
    <source>
        <dbReference type="Proteomes" id="UP001238088"/>
    </source>
</evidence>
<protein>
    <recommendedName>
        <fullName evidence="3">Knr4/Smi1-like domain-containing protein</fullName>
    </recommendedName>
</protein>
<reference evidence="1 2" key="1">
    <citation type="submission" date="2023-07" db="EMBL/GenBank/DDBJ databases">
        <title>Genomic Encyclopedia of Type Strains, Phase IV (KMG-IV): sequencing the most valuable type-strain genomes for metagenomic binning, comparative biology and taxonomic classification.</title>
        <authorList>
            <person name="Goeker M."/>
        </authorList>
    </citation>
    <scope>NUCLEOTIDE SEQUENCE [LARGE SCALE GENOMIC DNA]</scope>
    <source>
        <strain evidence="1 2">DSM 23494</strain>
    </source>
</reference>
<sequence length="90" mass="10224">MASPKYDLFNYITLEDATWHQHGVFWPVEGAQKLIATEDGGAVMYLDQVSTKGTWLITTLDPDYPFGSYFMPATERFLDGFLPWLAEGEI</sequence>
<evidence type="ECO:0000313" key="1">
    <source>
        <dbReference type="EMBL" id="MDQ0271890.1"/>
    </source>
</evidence>